<feature type="binding site" evidence="11">
    <location>
        <position position="143"/>
    </location>
    <ligand>
        <name>substrate</name>
    </ligand>
</feature>
<feature type="binding site" evidence="11">
    <location>
        <position position="23"/>
    </location>
    <ligand>
        <name>Mg(2+)</name>
        <dbReference type="ChEBI" id="CHEBI:18420"/>
    </ligand>
</feature>
<keyword evidence="5 11" id="KW-0808">Transferase</keyword>
<evidence type="ECO:0000313" key="12">
    <source>
        <dbReference type="EMBL" id="AKJ63815.1"/>
    </source>
</evidence>
<dbReference type="GO" id="GO:0005524">
    <property type="term" value="F:ATP binding"/>
    <property type="evidence" value="ECO:0007669"/>
    <property type="project" value="UniProtKB-UniRule"/>
</dbReference>
<dbReference type="HAMAP" id="MF_00109">
    <property type="entry name" value="Shikimate_kinase"/>
    <property type="match status" value="1"/>
</dbReference>
<dbReference type="Gene3D" id="3.40.50.300">
    <property type="entry name" value="P-loop containing nucleotide triphosphate hydrolases"/>
    <property type="match status" value="1"/>
</dbReference>
<comment type="cofactor">
    <cofactor evidence="11">
        <name>Mg(2+)</name>
        <dbReference type="ChEBI" id="CHEBI:18420"/>
    </cofactor>
    <text evidence="11">Binds 1 Mg(2+) ion per subunit.</text>
</comment>
<dbReference type="GO" id="GO:0009423">
    <property type="term" value="P:chorismate biosynthetic process"/>
    <property type="evidence" value="ECO:0007669"/>
    <property type="project" value="UniProtKB-UniRule"/>
</dbReference>
<dbReference type="KEGG" id="vbl:L21SP4_00543"/>
<keyword evidence="11" id="KW-0460">Magnesium</keyword>
<comment type="catalytic activity">
    <reaction evidence="10 11">
        <text>shikimate + ATP = 3-phosphoshikimate + ADP + H(+)</text>
        <dbReference type="Rhea" id="RHEA:13121"/>
        <dbReference type="ChEBI" id="CHEBI:15378"/>
        <dbReference type="ChEBI" id="CHEBI:30616"/>
        <dbReference type="ChEBI" id="CHEBI:36208"/>
        <dbReference type="ChEBI" id="CHEBI:145989"/>
        <dbReference type="ChEBI" id="CHEBI:456216"/>
        <dbReference type="EC" id="2.7.1.71"/>
    </reaction>
</comment>
<feature type="binding site" evidence="11">
    <location>
        <position position="87"/>
    </location>
    <ligand>
        <name>substrate</name>
    </ligand>
</feature>
<feature type="binding site" evidence="11">
    <location>
        <position position="65"/>
    </location>
    <ligand>
        <name>substrate</name>
    </ligand>
</feature>
<evidence type="ECO:0000256" key="2">
    <source>
        <dbReference type="ARBA" id="ARBA00006997"/>
    </source>
</evidence>
<dbReference type="PROSITE" id="PS01128">
    <property type="entry name" value="SHIKIMATE_KINASE"/>
    <property type="match status" value="1"/>
</dbReference>
<evidence type="ECO:0000256" key="7">
    <source>
        <dbReference type="ARBA" id="ARBA00022777"/>
    </source>
</evidence>
<feature type="binding site" evidence="11">
    <location>
        <position position="159"/>
    </location>
    <ligand>
        <name>ATP</name>
        <dbReference type="ChEBI" id="CHEBI:30616"/>
    </ligand>
</feature>
<keyword evidence="13" id="KW-1185">Reference proteome</keyword>
<accession>A0A0G3EGA6</accession>
<evidence type="ECO:0000256" key="5">
    <source>
        <dbReference type="ARBA" id="ARBA00022679"/>
    </source>
</evidence>
<evidence type="ECO:0000256" key="6">
    <source>
        <dbReference type="ARBA" id="ARBA00022741"/>
    </source>
</evidence>
<dbReference type="PANTHER" id="PTHR21087:SF16">
    <property type="entry name" value="SHIKIMATE KINASE 1, CHLOROPLASTIC"/>
    <property type="match status" value="1"/>
</dbReference>
<keyword evidence="7 11" id="KW-0418">Kinase</keyword>
<feature type="binding site" evidence="11">
    <location>
        <position position="41"/>
    </location>
    <ligand>
        <name>substrate</name>
    </ligand>
</feature>
<dbReference type="InterPro" id="IPR031322">
    <property type="entry name" value="Shikimate/glucono_kinase"/>
</dbReference>
<comment type="subunit">
    <text evidence="11">Monomer.</text>
</comment>
<feature type="binding site" evidence="11">
    <location>
        <position position="125"/>
    </location>
    <ligand>
        <name>ATP</name>
        <dbReference type="ChEBI" id="CHEBI:30616"/>
    </ligand>
</feature>
<comment type="similarity">
    <text evidence="2 11">Belongs to the shikimate kinase family.</text>
</comment>
<dbReference type="EMBL" id="CP010904">
    <property type="protein sequence ID" value="AKJ63815.1"/>
    <property type="molecule type" value="Genomic_DNA"/>
</dbReference>
<proteinExistence type="inferred from homology"/>
<evidence type="ECO:0000256" key="1">
    <source>
        <dbReference type="ARBA" id="ARBA00004842"/>
    </source>
</evidence>
<keyword evidence="6 11" id="KW-0547">Nucleotide-binding</keyword>
<dbReference type="UniPathway" id="UPA00053">
    <property type="reaction ID" value="UER00088"/>
</dbReference>
<dbReference type="AlphaFoldDB" id="A0A0G3EGA6"/>
<evidence type="ECO:0000256" key="8">
    <source>
        <dbReference type="ARBA" id="ARBA00022840"/>
    </source>
</evidence>
<evidence type="ECO:0000256" key="10">
    <source>
        <dbReference type="ARBA" id="ARBA00048567"/>
    </source>
</evidence>
<dbReference type="PANTHER" id="PTHR21087">
    <property type="entry name" value="SHIKIMATE KINASE"/>
    <property type="match status" value="1"/>
</dbReference>
<dbReference type="RefSeq" id="WP_052881210.1">
    <property type="nucleotide sequence ID" value="NZ_CP010904.1"/>
</dbReference>
<dbReference type="InterPro" id="IPR027417">
    <property type="entry name" value="P-loop_NTPase"/>
</dbReference>
<dbReference type="CDD" id="cd00464">
    <property type="entry name" value="SK"/>
    <property type="match status" value="1"/>
</dbReference>
<comment type="function">
    <text evidence="11">Catalyzes the specific phosphorylation of the 3-hydroxyl group of shikimic acid using ATP as a cosubstrate.</text>
</comment>
<dbReference type="PRINTS" id="PR01100">
    <property type="entry name" value="SHIKIMTKNASE"/>
</dbReference>
<keyword evidence="11" id="KW-0479">Metal-binding</keyword>
<dbReference type="GO" id="GO:0005829">
    <property type="term" value="C:cytosol"/>
    <property type="evidence" value="ECO:0007669"/>
    <property type="project" value="TreeGrafter"/>
</dbReference>
<dbReference type="GO" id="GO:0004765">
    <property type="term" value="F:shikimate kinase activity"/>
    <property type="evidence" value="ECO:0007669"/>
    <property type="project" value="UniProtKB-UniRule"/>
</dbReference>
<dbReference type="SUPFAM" id="SSF52540">
    <property type="entry name" value="P-loop containing nucleoside triphosphate hydrolases"/>
    <property type="match status" value="1"/>
</dbReference>
<dbReference type="Pfam" id="PF01202">
    <property type="entry name" value="SKI"/>
    <property type="match status" value="1"/>
</dbReference>
<evidence type="ECO:0000256" key="4">
    <source>
        <dbReference type="ARBA" id="ARBA00022605"/>
    </source>
</evidence>
<evidence type="ECO:0000256" key="11">
    <source>
        <dbReference type="HAMAP-Rule" id="MF_00109"/>
    </source>
</evidence>
<dbReference type="GO" id="GO:0008652">
    <property type="term" value="P:amino acid biosynthetic process"/>
    <property type="evidence" value="ECO:0007669"/>
    <property type="project" value="UniProtKB-KW"/>
</dbReference>
<gene>
    <name evidence="12" type="primary">aroK_1</name>
    <name evidence="11" type="synonym">aroK</name>
    <name evidence="12" type="ORF">L21SP4_00543</name>
</gene>
<dbReference type="InterPro" id="IPR023000">
    <property type="entry name" value="Shikimate_kinase_CS"/>
</dbReference>
<dbReference type="Proteomes" id="UP000035268">
    <property type="component" value="Chromosome"/>
</dbReference>
<keyword evidence="8 11" id="KW-0067">ATP-binding</keyword>
<dbReference type="EC" id="2.7.1.71" evidence="3 11"/>
<evidence type="ECO:0000256" key="3">
    <source>
        <dbReference type="ARBA" id="ARBA00012154"/>
    </source>
</evidence>
<organism evidence="12 13">
    <name type="scientific">Kiritimatiella glycovorans</name>
    <dbReference type="NCBI Taxonomy" id="1307763"/>
    <lineage>
        <taxon>Bacteria</taxon>
        <taxon>Pseudomonadati</taxon>
        <taxon>Kiritimatiellota</taxon>
        <taxon>Kiritimatiellia</taxon>
        <taxon>Kiritimatiellales</taxon>
        <taxon>Kiritimatiellaceae</taxon>
        <taxon>Kiritimatiella</taxon>
    </lineage>
</organism>
<keyword evidence="9 11" id="KW-0057">Aromatic amino acid biosynthesis</keyword>
<reference evidence="13" key="1">
    <citation type="submission" date="2015-02" db="EMBL/GenBank/DDBJ databases">
        <title>Description and complete genome sequence of the first cultured representative of the subdivision 5 of the Verrucomicrobia phylum.</title>
        <authorList>
            <person name="Spring S."/>
            <person name="Bunk B."/>
            <person name="Sproer C."/>
            <person name="Klenk H.-P."/>
        </authorList>
    </citation>
    <scope>NUCLEOTIDE SEQUENCE [LARGE SCALE GENOMIC DNA]</scope>
    <source>
        <strain evidence="13">L21-Fru-AB</strain>
    </source>
</reference>
<sequence>MPTTLSGEDRNLVLVGFMGTGKSTVGRILAARLDRPLMDMDEMIEHRAGKPITAIFAEDGEPAFRAMERELVRELSRRGGQLISAGGGVVLDEENMRDFSASGLVVCLQADADEILRRVQAEEHRPLLSGDKRRQIETRLRERAPFYDAVPFRIDTTNRSPEEVAGRILERYRDASRGANA</sequence>
<comment type="pathway">
    <text evidence="1 11">Metabolic intermediate biosynthesis; chorismate biosynthesis; chorismate from D-erythrose 4-phosphate and phosphoenolpyruvate: step 5/7.</text>
</comment>
<keyword evidence="4 11" id="KW-0028">Amino-acid biosynthesis</keyword>
<dbReference type="OrthoDB" id="9800332at2"/>
<reference evidence="12 13" key="2">
    <citation type="journal article" date="2016" name="ISME J.">
        <title>Characterization of the first cultured representative of Verrucomicrobia subdivision 5 indicates the proposal of a novel phylum.</title>
        <authorList>
            <person name="Spring S."/>
            <person name="Bunk B."/>
            <person name="Sproer C."/>
            <person name="Schumann P."/>
            <person name="Rohde M."/>
            <person name="Tindall B.J."/>
            <person name="Klenk H.P."/>
        </authorList>
    </citation>
    <scope>NUCLEOTIDE SEQUENCE [LARGE SCALE GENOMIC DNA]</scope>
    <source>
        <strain evidence="12 13">L21-Fru-AB</strain>
    </source>
</reference>
<feature type="binding site" evidence="11">
    <location>
        <begin position="19"/>
        <end position="24"/>
    </location>
    <ligand>
        <name>ATP</name>
        <dbReference type="ChEBI" id="CHEBI:30616"/>
    </ligand>
</feature>
<dbReference type="STRING" id="1307763.L21SP4_00543"/>
<dbReference type="GO" id="GO:0000287">
    <property type="term" value="F:magnesium ion binding"/>
    <property type="evidence" value="ECO:0007669"/>
    <property type="project" value="UniProtKB-UniRule"/>
</dbReference>
<name>A0A0G3EGA6_9BACT</name>
<evidence type="ECO:0000313" key="13">
    <source>
        <dbReference type="Proteomes" id="UP000035268"/>
    </source>
</evidence>
<protein>
    <recommendedName>
        <fullName evidence="3 11">Shikimate kinase</fullName>
        <shortName evidence="11">SK</shortName>
        <ecNumber evidence="3 11">2.7.1.71</ecNumber>
    </recommendedName>
</protein>
<keyword evidence="11" id="KW-0963">Cytoplasm</keyword>
<dbReference type="InterPro" id="IPR000623">
    <property type="entry name" value="Shikimate_kinase/TSH1"/>
</dbReference>
<dbReference type="GO" id="GO:0009073">
    <property type="term" value="P:aromatic amino acid family biosynthetic process"/>
    <property type="evidence" value="ECO:0007669"/>
    <property type="project" value="UniProtKB-KW"/>
</dbReference>
<comment type="subcellular location">
    <subcellularLocation>
        <location evidence="11">Cytoplasm</location>
    </subcellularLocation>
</comment>
<dbReference type="PATRIC" id="fig|1609981.3.peg.565"/>
<evidence type="ECO:0000256" key="9">
    <source>
        <dbReference type="ARBA" id="ARBA00023141"/>
    </source>
</evidence>